<feature type="transmembrane region" description="Helical" evidence="2">
    <location>
        <begin position="159"/>
        <end position="185"/>
    </location>
</feature>
<gene>
    <name evidence="4" type="ORF">ACFPER_10455</name>
</gene>
<reference evidence="5" key="1">
    <citation type="journal article" date="2019" name="Int. J. Syst. Evol. Microbiol.">
        <title>The Global Catalogue of Microorganisms (GCM) 10K type strain sequencing project: providing services to taxonomists for standard genome sequencing and annotation.</title>
        <authorList>
            <consortium name="The Broad Institute Genomics Platform"/>
            <consortium name="The Broad Institute Genome Sequencing Center for Infectious Disease"/>
            <person name="Wu L."/>
            <person name="Ma J."/>
        </authorList>
    </citation>
    <scope>NUCLEOTIDE SEQUENCE [LARGE SCALE GENOMIC DNA]</scope>
    <source>
        <strain evidence="5">CGMCC 1.12192</strain>
    </source>
</reference>
<sequence length="355" mass="36344">MTDPANPPAGWYDDGRGALRYWDGTQWTEHTAPLAPADQGATAAYPATPADQTPTAVYGTAPLADQAPTQQYSAQPYGAAPSGAAAYGTTTTMSPPPAPGAGGEPSGPNVVGIIGFVVAVVGFVFACIPFVQVVAWILLPIGFILSIVGLFLKGRKWPAITGLIVSIVGAIVGAVVAAVVVFNVFGQLVDSGVIQEEIREGLESEFGTPVPTESATEAPEESVAPTEGLAFGDTMEWEDGVTMTVSAPEPFTPSDLAAGADQAEDLVFTLTITNGSTENVQPVVLSTLSSGGTEATRIIDVGAEGGQVGIPPTTPILPGESITWQEAWSVADAGSLTMQTAPSFSYETVVFTNAG</sequence>
<evidence type="ECO:0000313" key="4">
    <source>
        <dbReference type="EMBL" id="MFC4829214.1"/>
    </source>
</evidence>
<feature type="region of interest" description="Disordered" evidence="1">
    <location>
        <begin position="206"/>
        <end position="225"/>
    </location>
</feature>
<comment type="caution">
    <text evidence="4">The sequence shown here is derived from an EMBL/GenBank/DDBJ whole genome shotgun (WGS) entry which is preliminary data.</text>
</comment>
<name>A0ABV9R6U9_9MICO</name>
<evidence type="ECO:0000256" key="2">
    <source>
        <dbReference type="SAM" id="Phobius"/>
    </source>
</evidence>
<evidence type="ECO:0000259" key="3">
    <source>
        <dbReference type="Pfam" id="PF10708"/>
    </source>
</evidence>
<proteinExistence type="predicted"/>
<accession>A0ABV9R6U9</accession>
<dbReference type="RefSeq" id="WP_239562616.1">
    <property type="nucleotide sequence ID" value="NZ_JAFBBW010000001.1"/>
</dbReference>
<evidence type="ECO:0000313" key="5">
    <source>
        <dbReference type="Proteomes" id="UP001595960"/>
    </source>
</evidence>
<dbReference type="EMBL" id="JBHSJC010000001">
    <property type="protein sequence ID" value="MFC4829214.1"/>
    <property type="molecule type" value="Genomic_DNA"/>
</dbReference>
<dbReference type="Proteomes" id="UP001595960">
    <property type="component" value="Unassembled WGS sequence"/>
</dbReference>
<keyword evidence="2" id="KW-1133">Transmembrane helix</keyword>
<feature type="transmembrane region" description="Helical" evidence="2">
    <location>
        <begin position="110"/>
        <end position="128"/>
    </location>
</feature>
<feature type="transmembrane region" description="Helical" evidence="2">
    <location>
        <begin position="134"/>
        <end position="152"/>
    </location>
</feature>
<dbReference type="InterPro" id="IPR018929">
    <property type="entry name" value="DUF2510"/>
</dbReference>
<evidence type="ECO:0000256" key="1">
    <source>
        <dbReference type="SAM" id="MobiDB-lite"/>
    </source>
</evidence>
<feature type="domain" description="DUF2510" evidence="3">
    <location>
        <begin position="9"/>
        <end position="38"/>
    </location>
</feature>
<keyword evidence="2" id="KW-0472">Membrane</keyword>
<keyword evidence="2" id="KW-0812">Transmembrane</keyword>
<dbReference type="Pfam" id="PF10708">
    <property type="entry name" value="DUF2510"/>
    <property type="match status" value="1"/>
</dbReference>
<keyword evidence="5" id="KW-1185">Reference proteome</keyword>
<protein>
    <submittedName>
        <fullName evidence="4">DUF2510 domain-containing protein</fullName>
    </submittedName>
</protein>
<organism evidence="4 5">
    <name type="scientific">Agromyces aurantiacus</name>
    <dbReference type="NCBI Taxonomy" id="165814"/>
    <lineage>
        <taxon>Bacteria</taxon>
        <taxon>Bacillati</taxon>
        <taxon>Actinomycetota</taxon>
        <taxon>Actinomycetes</taxon>
        <taxon>Micrococcales</taxon>
        <taxon>Microbacteriaceae</taxon>
        <taxon>Agromyces</taxon>
    </lineage>
</organism>